<dbReference type="SUPFAM" id="SSF54427">
    <property type="entry name" value="NTF2-like"/>
    <property type="match status" value="1"/>
</dbReference>
<name>A0A5S9NRX5_9GAMM</name>
<dbReference type="Proteomes" id="UP000439591">
    <property type="component" value="Unassembled WGS sequence"/>
</dbReference>
<evidence type="ECO:0000313" key="2">
    <source>
        <dbReference type="EMBL" id="CAA0093311.1"/>
    </source>
</evidence>
<evidence type="ECO:0000313" key="4">
    <source>
        <dbReference type="Proteomes" id="UP000435877"/>
    </source>
</evidence>
<evidence type="ECO:0000313" key="3">
    <source>
        <dbReference type="EMBL" id="CAA0111085.1"/>
    </source>
</evidence>
<evidence type="ECO:0000313" key="5">
    <source>
        <dbReference type="Proteomes" id="UP000439591"/>
    </source>
</evidence>
<dbReference type="EMBL" id="CACSIM010000004">
    <property type="protein sequence ID" value="CAA0111085.1"/>
    <property type="molecule type" value="Genomic_DNA"/>
</dbReference>
<dbReference type="Pfam" id="PF12680">
    <property type="entry name" value="SnoaL_2"/>
    <property type="match status" value="1"/>
</dbReference>
<protein>
    <recommendedName>
        <fullName evidence="1">SnoaL-like domain-containing protein</fullName>
    </recommendedName>
</protein>
<dbReference type="InterPro" id="IPR037401">
    <property type="entry name" value="SnoaL-like"/>
</dbReference>
<feature type="domain" description="SnoaL-like" evidence="1">
    <location>
        <begin position="10"/>
        <end position="105"/>
    </location>
</feature>
<dbReference type="AlphaFoldDB" id="A0A5S9NRX5"/>
<dbReference type="InterPro" id="IPR032710">
    <property type="entry name" value="NTF2-like_dom_sf"/>
</dbReference>
<gene>
    <name evidence="2" type="ORF">IHBHHGIJ_02448</name>
    <name evidence="3" type="ORF">KFEGEMFD_02635</name>
</gene>
<dbReference type="OrthoDB" id="1163083at2"/>
<reference evidence="4 5" key="1">
    <citation type="submission" date="2019-11" db="EMBL/GenBank/DDBJ databases">
        <authorList>
            <person name="Holert J."/>
        </authorList>
    </citation>
    <scope>NUCLEOTIDE SEQUENCE [LARGE SCALE GENOMIC DNA]</scope>
    <source>
        <strain evidence="3">BC3_2A</strain>
        <strain evidence="2">SB11_1A</strain>
    </source>
</reference>
<dbReference type="RefSeq" id="WP_159268986.1">
    <property type="nucleotide sequence ID" value="NZ_CACSIK010000001.1"/>
</dbReference>
<accession>A0A5S9NRX5</accession>
<keyword evidence="4" id="KW-1185">Reference proteome</keyword>
<organism evidence="2 4">
    <name type="scientific">Zhongshania aliphaticivorans</name>
    <dbReference type="NCBI Taxonomy" id="1470434"/>
    <lineage>
        <taxon>Bacteria</taxon>
        <taxon>Pseudomonadati</taxon>
        <taxon>Pseudomonadota</taxon>
        <taxon>Gammaproteobacteria</taxon>
        <taxon>Cellvibrionales</taxon>
        <taxon>Spongiibacteraceae</taxon>
        <taxon>Zhongshania</taxon>
    </lineage>
</organism>
<proteinExistence type="predicted"/>
<evidence type="ECO:0000259" key="1">
    <source>
        <dbReference type="Pfam" id="PF12680"/>
    </source>
</evidence>
<sequence length="130" mass="14670">MSSTPSFIDTWHDVVKSGDSQRMRDLIHDDAVFWSPVVHTPLKGKDLVCMYLDAAGKVLGDENFTYVREVIGERDAVLEFTNEIEGIKINGVDMIHWDDDGKIIDFKVMVRPLKAIQIIHQQMGAALANK</sequence>
<dbReference type="EMBL" id="CACSIK010000001">
    <property type="protein sequence ID" value="CAA0093311.1"/>
    <property type="molecule type" value="Genomic_DNA"/>
</dbReference>
<dbReference type="Gene3D" id="3.10.450.50">
    <property type="match status" value="1"/>
</dbReference>
<dbReference type="Proteomes" id="UP000435877">
    <property type="component" value="Unassembled WGS sequence"/>
</dbReference>